<dbReference type="Pfam" id="PF06764">
    <property type="entry name" value="DUF1223"/>
    <property type="match status" value="1"/>
</dbReference>
<feature type="chain" id="PRO_5012597884" description="Secreted protein" evidence="1">
    <location>
        <begin position="31"/>
        <end position="242"/>
    </location>
</feature>
<gene>
    <name evidence="2" type="ORF">ROH8110_00748</name>
</gene>
<sequence>MTMPRRRAIPIPILLLAAFMAMVAAPGAQAGEDRRVVVELFTSQGCSSCPPADALLRELAERDDVVALALHVDYWDYIGWKDSFASPAFTARQKAYAYAHGKHMVYTPQMVIGGEHEVVGTKEMKIADLIATQRAQTPEVALAVTRHDGQLTISAQAPEPIKGKLLVQVVRYLPRETVEVRSGENAGRDLDYSNIVTDWRIAGEWDTAAPLAMEMPIEGSLPVVVLLQHAGHGPIAAVAELK</sequence>
<dbReference type="PANTHER" id="PTHR36057:SF1">
    <property type="entry name" value="LIPOPROTEIN LIPID ATTACHMENT SITE-LIKE PROTEIN, PUTATIVE (DUF1223)-RELATED"/>
    <property type="match status" value="1"/>
</dbReference>
<dbReference type="Proteomes" id="UP000193207">
    <property type="component" value="Unassembled WGS sequence"/>
</dbReference>
<dbReference type="SUPFAM" id="SSF52833">
    <property type="entry name" value="Thioredoxin-like"/>
    <property type="match status" value="1"/>
</dbReference>
<reference evidence="2 3" key="1">
    <citation type="submission" date="2017-03" db="EMBL/GenBank/DDBJ databases">
        <authorList>
            <person name="Afonso C.L."/>
            <person name="Miller P.J."/>
            <person name="Scott M.A."/>
            <person name="Spackman E."/>
            <person name="Goraichik I."/>
            <person name="Dimitrov K.M."/>
            <person name="Suarez D.L."/>
            <person name="Swayne D.E."/>
        </authorList>
    </citation>
    <scope>NUCLEOTIDE SEQUENCE [LARGE SCALE GENOMIC DNA]</scope>
    <source>
        <strain evidence="2 3">CECT 8110</strain>
    </source>
</reference>
<proteinExistence type="predicted"/>
<accession>A0A1X6YHL6</accession>
<keyword evidence="3" id="KW-1185">Reference proteome</keyword>
<dbReference type="EMBL" id="FWFU01000001">
    <property type="protein sequence ID" value="SLN21162.1"/>
    <property type="molecule type" value="Genomic_DNA"/>
</dbReference>
<evidence type="ECO:0008006" key="4">
    <source>
        <dbReference type="Google" id="ProtNLM"/>
    </source>
</evidence>
<feature type="signal peptide" evidence="1">
    <location>
        <begin position="1"/>
        <end position="30"/>
    </location>
</feature>
<dbReference type="PANTHER" id="PTHR36057">
    <property type="match status" value="1"/>
</dbReference>
<name>A0A1X6YHL6_9RHOB</name>
<keyword evidence="1" id="KW-0732">Signal</keyword>
<evidence type="ECO:0000313" key="3">
    <source>
        <dbReference type="Proteomes" id="UP000193207"/>
    </source>
</evidence>
<dbReference type="InterPro" id="IPR036249">
    <property type="entry name" value="Thioredoxin-like_sf"/>
</dbReference>
<dbReference type="InterPro" id="IPR010634">
    <property type="entry name" value="DUF1223"/>
</dbReference>
<organism evidence="2 3">
    <name type="scientific">Roseovarius halotolerans</name>
    <dbReference type="NCBI Taxonomy" id="505353"/>
    <lineage>
        <taxon>Bacteria</taxon>
        <taxon>Pseudomonadati</taxon>
        <taxon>Pseudomonadota</taxon>
        <taxon>Alphaproteobacteria</taxon>
        <taxon>Rhodobacterales</taxon>
        <taxon>Roseobacteraceae</taxon>
        <taxon>Roseovarius</taxon>
    </lineage>
</organism>
<dbReference type="RefSeq" id="WP_245962755.1">
    <property type="nucleotide sequence ID" value="NZ_FWFU01000001.1"/>
</dbReference>
<dbReference type="AlphaFoldDB" id="A0A1X6YHL6"/>
<evidence type="ECO:0000313" key="2">
    <source>
        <dbReference type="EMBL" id="SLN21162.1"/>
    </source>
</evidence>
<evidence type="ECO:0000256" key="1">
    <source>
        <dbReference type="SAM" id="SignalP"/>
    </source>
</evidence>
<protein>
    <recommendedName>
        <fullName evidence="4">Secreted protein</fullName>
    </recommendedName>
</protein>